<proteinExistence type="predicted"/>
<dbReference type="RefSeq" id="WP_015329025.1">
    <property type="nucleotide sequence ID" value="NC_020053.1"/>
</dbReference>
<dbReference type="AlphaFoldDB" id="K9URP3"/>
<geneLocation type="plasmid" evidence="1 2">
    <name>pCHA6605.01</name>
</geneLocation>
<organism evidence="1 2">
    <name type="scientific">Chamaesiphon minutus (strain ATCC 27169 / PCC 6605)</name>
    <dbReference type="NCBI Taxonomy" id="1173020"/>
    <lineage>
        <taxon>Bacteria</taxon>
        <taxon>Bacillati</taxon>
        <taxon>Cyanobacteriota</taxon>
        <taxon>Cyanophyceae</taxon>
        <taxon>Gomontiellales</taxon>
        <taxon>Chamaesiphonaceae</taxon>
        <taxon>Chamaesiphon</taxon>
    </lineage>
</organism>
<dbReference type="KEGG" id="cmp:Cha6605_6318"/>
<keyword evidence="2" id="KW-1185">Reference proteome</keyword>
<dbReference type="eggNOG" id="ENOG50340AE">
    <property type="taxonomic scope" value="Bacteria"/>
</dbReference>
<name>K9URP3_CHAP6</name>
<evidence type="ECO:0000313" key="1">
    <source>
        <dbReference type="EMBL" id="AFY97141.1"/>
    </source>
</evidence>
<sequence>MSTKNLSEFEITQAIAAMIPLGDSDLDVYMLANGDKRLGIEGAGLALGYTARWFYDRTSRKSKWLAGLNNRGFRGTQQSLQIVWQDKPDSLIARAIELRDFIKLITHEAIVSKNLKAINLLASFAEIGLERVVEDAFAGRSVDFLAEKLVHYSQWNHEQLEEVCAYNRAEARSLHFWGERETIDVIAL</sequence>
<keyword evidence="1" id="KW-0614">Plasmid</keyword>
<gene>
    <name evidence="1" type="ORF">Cha6605_6318</name>
</gene>
<protein>
    <submittedName>
        <fullName evidence="1">Uncharacterized protein</fullName>
    </submittedName>
</protein>
<dbReference type="EMBL" id="CP003601">
    <property type="protein sequence ID" value="AFY97141.1"/>
    <property type="molecule type" value="Genomic_DNA"/>
</dbReference>
<dbReference type="Proteomes" id="UP000010366">
    <property type="component" value="Plasmid pCHA6605.01"/>
</dbReference>
<evidence type="ECO:0000313" key="2">
    <source>
        <dbReference type="Proteomes" id="UP000010366"/>
    </source>
</evidence>
<reference evidence="1 2" key="1">
    <citation type="submission" date="2012-05" db="EMBL/GenBank/DDBJ databases">
        <title>Noncontiguous Finished plasmid 1 of genome of Chamaesiphon sp. PCC 6605.</title>
        <authorList>
            <consortium name="US DOE Joint Genome Institute"/>
            <person name="Gugger M."/>
            <person name="Coursin T."/>
            <person name="Rippka R."/>
            <person name="Tandeau De Marsac N."/>
            <person name="Huntemann M."/>
            <person name="Wei C.-L."/>
            <person name="Han J."/>
            <person name="Detter J.C."/>
            <person name="Han C."/>
            <person name="Tapia R."/>
            <person name="Chen A."/>
            <person name="Kyrpides N."/>
            <person name="Mavromatis K."/>
            <person name="Markowitz V."/>
            <person name="Szeto E."/>
            <person name="Ivanova N."/>
            <person name="Pagani I."/>
            <person name="Pati A."/>
            <person name="Goodwin L."/>
            <person name="Nordberg H.P."/>
            <person name="Cantor M.N."/>
            <person name="Hua S.X."/>
            <person name="Woyke T."/>
            <person name="Kerfeld C.A."/>
        </authorList>
    </citation>
    <scope>NUCLEOTIDE SEQUENCE [LARGE SCALE GENOMIC DNA]</scope>
    <source>
        <strain evidence="2">ATCC 27169 / PCC 6605</strain>
        <plasmid evidence="2">Plasmid pCHA6605.01</plasmid>
    </source>
</reference>
<dbReference type="HOGENOM" id="CLU_123765_0_0_3"/>
<accession>K9URP3</accession>